<sequence length="91" mass="9669">TAGNATINGRETSAGEMAGKTAGNATINGTETSAGEMAGKTAGKNAQGVHQWMGDDLLIIEPGQEYAKDTVWRKLWRHVVAAGTVFRWYTS</sequence>
<evidence type="ECO:0000313" key="3">
    <source>
        <dbReference type="Proteomes" id="UP000193986"/>
    </source>
</evidence>
<keyword evidence="3" id="KW-1185">Reference proteome</keyword>
<proteinExistence type="predicted"/>
<evidence type="ECO:0000256" key="1">
    <source>
        <dbReference type="SAM" id="MobiDB-lite"/>
    </source>
</evidence>
<feature type="compositionally biased region" description="Polar residues" evidence="1">
    <location>
        <begin position="23"/>
        <end position="33"/>
    </location>
</feature>
<feature type="compositionally biased region" description="Polar residues" evidence="1">
    <location>
        <begin position="1"/>
        <end position="11"/>
    </location>
</feature>
<protein>
    <submittedName>
        <fullName evidence="2">Uncharacterized protein</fullName>
    </submittedName>
</protein>
<dbReference type="Proteomes" id="UP000193986">
    <property type="component" value="Unassembled WGS sequence"/>
</dbReference>
<feature type="non-terminal residue" evidence="2">
    <location>
        <position position="1"/>
    </location>
</feature>
<name>A0A1Y2AGD1_9TREE</name>
<comment type="caution">
    <text evidence="2">The sequence shown here is derived from an EMBL/GenBank/DDBJ whole genome shotgun (WGS) entry which is preliminary data.</text>
</comment>
<accession>A0A1Y2AGD1</accession>
<evidence type="ECO:0000313" key="2">
    <source>
        <dbReference type="EMBL" id="ORY21005.1"/>
    </source>
</evidence>
<dbReference type="AlphaFoldDB" id="A0A1Y2AGD1"/>
<gene>
    <name evidence="2" type="ORF">BCR39DRAFT_554390</name>
</gene>
<dbReference type="InParanoid" id="A0A1Y2AGD1"/>
<dbReference type="EMBL" id="MCFC01000120">
    <property type="protein sequence ID" value="ORY21005.1"/>
    <property type="molecule type" value="Genomic_DNA"/>
</dbReference>
<feature type="region of interest" description="Disordered" evidence="1">
    <location>
        <begin position="1"/>
        <end position="42"/>
    </location>
</feature>
<reference evidence="2 3" key="1">
    <citation type="submission" date="2016-07" db="EMBL/GenBank/DDBJ databases">
        <title>Pervasive Adenine N6-methylation of Active Genes in Fungi.</title>
        <authorList>
            <consortium name="DOE Joint Genome Institute"/>
            <person name="Mondo S.J."/>
            <person name="Dannebaum R.O."/>
            <person name="Kuo R.C."/>
            <person name="Labutti K."/>
            <person name="Haridas S."/>
            <person name="Kuo A."/>
            <person name="Salamov A."/>
            <person name="Ahrendt S.R."/>
            <person name="Lipzen A."/>
            <person name="Sullivan W."/>
            <person name="Andreopoulos W.B."/>
            <person name="Clum A."/>
            <person name="Lindquist E."/>
            <person name="Daum C."/>
            <person name="Ramamoorthy G.K."/>
            <person name="Gryganskyi A."/>
            <person name="Culley D."/>
            <person name="Magnuson J.K."/>
            <person name="James T.Y."/>
            <person name="O'Malley M.A."/>
            <person name="Stajich J.E."/>
            <person name="Spatafora J.W."/>
            <person name="Visel A."/>
            <person name="Grigoriev I.V."/>
        </authorList>
    </citation>
    <scope>NUCLEOTIDE SEQUENCE [LARGE SCALE GENOMIC DNA]</scope>
    <source>
        <strain evidence="2 3">68-887.2</strain>
    </source>
</reference>
<organism evidence="2 3">
    <name type="scientific">Naematelia encephala</name>
    <dbReference type="NCBI Taxonomy" id="71784"/>
    <lineage>
        <taxon>Eukaryota</taxon>
        <taxon>Fungi</taxon>
        <taxon>Dikarya</taxon>
        <taxon>Basidiomycota</taxon>
        <taxon>Agaricomycotina</taxon>
        <taxon>Tremellomycetes</taxon>
        <taxon>Tremellales</taxon>
        <taxon>Naemateliaceae</taxon>
        <taxon>Naematelia</taxon>
    </lineage>
</organism>